<dbReference type="GO" id="GO:0043335">
    <property type="term" value="P:protein unfolding"/>
    <property type="evidence" value="ECO:0007669"/>
    <property type="project" value="TreeGrafter"/>
</dbReference>
<dbReference type="PANTHER" id="PTHR11638:SF18">
    <property type="entry name" value="HEAT SHOCK PROTEIN 104"/>
    <property type="match status" value="1"/>
</dbReference>
<dbReference type="GO" id="GO:0051087">
    <property type="term" value="F:protein-folding chaperone binding"/>
    <property type="evidence" value="ECO:0007669"/>
    <property type="project" value="TreeGrafter"/>
</dbReference>
<keyword evidence="2 6" id="KW-0547">Nucleotide-binding</keyword>
<keyword evidence="7" id="KW-0175">Coiled coil</keyword>
<reference evidence="10" key="1">
    <citation type="submission" date="2021-06" db="EMBL/GenBank/DDBJ databases">
        <authorList>
            <consortium name="DOE Joint Genome Institute"/>
            <person name="Mondo S.J."/>
            <person name="Amses K.R."/>
            <person name="Simmons D.R."/>
            <person name="Longcore J.E."/>
            <person name="Seto K."/>
            <person name="Alves G.H."/>
            <person name="Bonds A.E."/>
            <person name="Quandt C.A."/>
            <person name="Davis W.J."/>
            <person name="Chang Y."/>
            <person name="Letcher P.M."/>
            <person name="Powell M.J."/>
            <person name="Kuo A."/>
            <person name="Labutti K."/>
            <person name="Pangilinan J."/>
            <person name="Andreopoulos W."/>
            <person name="Tritt A."/>
            <person name="Riley R."/>
            <person name="Hundley H."/>
            <person name="Johnson J."/>
            <person name="Lipzen A."/>
            <person name="Barry K."/>
            <person name="Berbee M.L."/>
            <person name="Buchler N.E."/>
            <person name="Grigoriev I.V."/>
            <person name="Spatafora J.W."/>
            <person name="Stajich J.E."/>
            <person name="James T.Y."/>
        </authorList>
    </citation>
    <scope>NUCLEOTIDE SEQUENCE</scope>
    <source>
        <strain evidence="10">AG</strain>
    </source>
</reference>
<evidence type="ECO:0000313" key="11">
    <source>
        <dbReference type="Proteomes" id="UP001206595"/>
    </source>
</evidence>
<evidence type="ECO:0000256" key="8">
    <source>
        <dbReference type="SAM" id="MobiDB-lite"/>
    </source>
</evidence>
<dbReference type="SUPFAM" id="SSF52540">
    <property type="entry name" value="P-loop containing nucleoside triphosphate hydrolases"/>
    <property type="match status" value="2"/>
</dbReference>
<dbReference type="GO" id="GO:0005524">
    <property type="term" value="F:ATP binding"/>
    <property type="evidence" value="ECO:0007669"/>
    <property type="project" value="UniProtKB-KW"/>
</dbReference>
<dbReference type="FunFam" id="3.40.50.300:FF:000025">
    <property type="entry name" value="ATP-dependent Clp protease subunit"/>
    <property type="match status" value="1"/>
</dbReference>
<dbReference type="Pfam" id="PF00004">
    <property type="entry name" value="AAA"/>
    <property type="match status" value="1"/>
</dbReference>
<keyword evidence="4 6" id="KW-0143">Chaperone</keyword>
<organism evidence="10 11">
    <name type="scientific">Umbelopsis ramanniana AG</name>
    <dbReference type="NCBI Taxonomy" id="1314678"/>
    <lineage>
        <taxon>Eukaryota</taxon>
        <taxon>Fungi</taxon>
        <taxon>Fungi incertae sedis</taxon>
        <taxon>Mucoromycota</taxon>
        <taxon>Mucoromycotina</taxon>
        <taxon>Umbelopsidomycetes</taxon>
        <taxon>Umbelopsidales</taxon>
        <taxon>Umbelopsidaceae</taxon>
        <taxon>Umbelopsis</taxon>
    </lineage>
</organism>
<dbReference type="SMART" id="SM00382">
    <property type="entry name" value="AAA"/>
    <property type="match status" value="2"/>
</dbReference>
<dbReference type="CDD" id="cd19499">
    <property type="entry name" value="RecA-like_ClpB_Hsp104-like"/>
    <property type="match status" value="1"/>
</dbReference>
<dbReference type="GO" id="GO:0070370">
    <property type="term" value="P:cellular heat acclimation"/>
    <property type="evidence" value="ECO:0007669"/>
    <property type="project" value="TreeGrafter"/>
</dbReference>
<keyword evidence="3 6" id="KW-0067">ATP-binding</keyword>
<evidence type="ECO:0000259" key="9">
    <source>
        <dbReference type="PROSITE" id="PS51903"/>
    </source>
</evidence>
<feature type="compositionally biased region" description="Acidic residues" evidence="8">
    <location>
        <begin position="822"/>
        <end position="834"/>
    </location>
</feature>
<dbReference type="FunFam" id="3.40.50.300:FF:000010">
    <property type="entry name" value="Chaperone clpB 1, putative"/>
    <property type="match status" value="1"/>
</dbReference>
<dbReference type="InterPro" id="IPR018368">
    <property type="entry name" value="ClpA/B_CS1"/>
</dbReference>
<dbReference type="PROSITE" id="PS00870">
    <property type="entry name" value="CLPAB_1"/>
    <property type="match status" value="1"/>
</dbReference>
<dbReference type="InterPro" id="IPR036628">
    <property type="entry name" value="Clp_N_dom_sf"/>
</dbReference>
<gene>
    <name evidence="10" type="ORF">K450DRAFT_250590</name>
</gene>
<dbReference type="PRINTS" id="PR00300">
    <property type="entry name" value="CLPPROTEASEA"/>
</dbReference>
<dbReference type="EMBL" id="MU620937">
    <property type="protein sequence ID" value="KAI8577738.1"/>
    <property type="molecule type" value="Genomic_DNA"/>
</dbReference>
<protein>
    <recommendedName>
        <fullName evidence="9">Clp R domain-containing protein</fullName>
    </recommendedName>
</protein>
<dbReference type="AlphaFoldDB" id="A0AAD5E590"/>
<dbReference type="InterPro" id="IPR003593">
    <property type="entry name" value="AAA+_ATPase"/>
</dbReference>
<feature type="region of interest" description="Disordered" evidence="8">
    <location>
        <begin position="811"/>
        <end position="834"/>
    </location>
</feature>
<dbReference type="GO" id="GO:0005829">
    <property type="term" value="C:cytosol"/>
    <property type="evidence" value="ECO:0007669"/>
    <property type="project" value="TreeGrafter"/>
</dbReference>
<dbReference type="InterPro" id="IPR027417">
    <property type="entry name" value="P-loop_NTPase"/>
</dbReference>
<accession>A0AAD5E590</accession>
<feature type="coiled-coil region" evidence="7">
    <location>
        <begin position="402"/>
        <end position="436"/>
    </location>
</feature>
<dbReference type="Pfam" id="PF07724">
    <property type="entry name" value="AAA_2"/>
    <property type="match status" value="1"/>
</dbReference>
<evidence type="ECO:0000256" key="1">
    <source>
        <dbReference type="ARBA" id="ARBA00022737"/>
    </source>
</evidence>
<reference evidence="10" key="2">
    <citation type="journal article" date="2022" name="Proc. Natl. Acad. Sci. U.S.A.">
        <title>Diploid-dominant life cycles characterize the early evolution of Fungi.</title>
        <authorList>
            <person name="Amses K.R."/>
            <person name="Simmons D.R."/>
            <person name="Longcore J.E."/>
            <person name="Mondo S.J."/>
            <person name="Seto K."/>
            <person name="Jeronimo G.H."/>
            <person name="Bonds A.E."/>
            <person name="Quandt C.A."/>
            <person name="Davis W.J."/>
            <person name="Chang Y."/>
            <person name="Federici B.A."/>
            <person name="Kuo A."/>
            <person name="LaButti K."/>
            <person name="Pangilinan J."/>
            <person name="Andreopoulos W."/>
            <person name="Tritt A."/>
            <person name="Riley R."/>
            <person name="Hundley H."/>
            <person name="Johnson J."/>
            <person name="Lipzen A."/>
            <person name="Barry K."/>
            <person name="Lang B.F."/>
            <person name="Cuomo C.A."/>
            <person name="Buchler N.E."/>
            <person name="Grigoriev I.V."/>
            <person name="Spatafora J.W."/>
            <person name="Stajich J.E."/>
            <person name="James T.Y."/>
        </authorList>
    </citation>
    <scope>NUCLEOTIDE SEQUENCE</scope>
    <source>
        <strain evidence="10">AG</strain>
    </source>
</reference>
<dbReference type="InterPro" id="IPR019489">
    <property type="entry name" value="Clp_ATPase_C"/>
</dbReference>
<dbReference type="PANTHER" id="PTHR11638">
    <property type="entry name" value="ATP-DEPENDENT CLP PROTEASE"/>
    <property type="match status" value="1"/>
</dbReference>
<dbReference type="InterPro" id="IPR003959">
    <property type="entry name" value="ATPase_AAA_core"/>
</dbReference>
<dbReference type="Pfam" id="PF02861">
    <property type="entry name" value="Clp_N"/>
    <property type="match status" value="1"/>
</dbReference>
<comment type="caution">
    <text evidence="10">The sequence shown here is derived from an EMBL/GenBank/DDBJ whole genome shotgun (WGS) entry which is preliminary data.</text>
</comment>
<dbReference type="GO" id="GO:0042026">
    <property type="term" value="P:protein refolding"/>
    <property type="evidence" value="ECO:0007669"/>
    <property type="project" value="TreeGrafter"/>
</dbReference>
<dbReference type="SMART" id="SM01086">
    <property type="entry name" value="ClpB_D2-small"/>
    <property type="match status" value="1"/>
</dbReference>
<dbReference type="InterPro" id="IPR028299">
    <property type="entry name" value="ClpA/B_CS2"/>
</dbReference>
<evidence type="ECO:0000256" key="5">
    <source>
        <dbReference type="PROSITE-ProRule" id="PRU01251"/>
    </source>
</evidence>
<dbReference type="SUPFAM" id="SSF81923">
    <property type="entry name" value="Double Clp-N motif"/>
    <property type="match status" value="1"/>
</dbReference>
<keyword evidence="1 5" id="KW-0677">Repeat</keyword>
<dbReference type="GeneID" id="75915933"/>
<dbReference type="InterPro" id="IPR050130">
    <property type="entry name" value="ClpA_ClpB"/>
</dbReference>
<name>A0AAD5E590_UMBRA</name>
<dbReference type="RefSeq" id="XP_051442742.1">
    <property type="nucleotide sequence ID" value="XM_051590590.1"/>
</dbReference>
<evidence type="ECO:0000256" key="6">
    <source>
        <dbReference type="RuleBase" id="RU004432"/>
    </source>
</evidence>
<dbReference type="InterPro" id="IPR001270">
    <property type="entry name" value="ClpA/B"/>
</dbReference>
<dbReference type="Gene3D" id="3.40.50.300">
    <property type="entry name" value="P-loop containing nucleotide triphosphate hydrolases"/>
    <property type="match status" value="2"/>
</dbReference>
<dbReference type="PROSITE" id="PS00871">
    <property type="entry name" value="CLPAB_2"/>
    <property type="match status" value="1"/>
</dbReference>
<dbReference type="Gene3D" id="1.10.8.60">
    <property type="match status" value="1"/>
</dbReference>
<dbReference type="GO" id="GO:0016887">
    <property type="term" value="F:ATP hydrolysis activity"/>
    <property type="evidence" value="ECO:0007669"/>
    <property type="project" value="InterPro"/>
</dbReference>
<evidence type="ECO:0000313" key="10">
    <source>
        <dbReference type="EMBL" id="KAI8577738.1"/>
    </source>
</evidence>
<evidence type="ECO:0000256" key="3">
    <source>
        <dbReference type="ARBA" id="ARBA00022840"/>
    </source>
</evidence>
<keyword evidence="11" id="KW-1185">Reference proteome</keyword>
<evidence type="ECO:0000256" key="7">
    <source>
        <dbReference type="SAM" id="Coils"/>
    </source>
</evidence>
<comment type="similarity">
    <text evidence="6">Belongs to the ClpA/ClpB family.</text>
</comment>
<feature type="domain" description="Clp R" evidence="9">
    <location>
        <begin position="57"/>
        <end position="204"/>
    </location>
</feature>
<dbReference type="PROSITE" id="PS51903">
    <property type="entry name" value="CLP_R"/>
    <property type="match status" value="1"/>
</dbReference>
<evidence type="ECO:0000256" key="4">
    <source>
        <dbReference type="ARBA" id="ARBA00023186"/>
    </source>
</evidence>
<dbReference type="Proteomes" id="UP001206595">
    <property type="component" value="Unassembled WGS sequence"/>
</dbReference>
<dbReference type="CDD" id="cd00009">
    <property type="entry name" value="AAA"/>
    <property type="match status" value="1"/>
</dbReference>
<dbReference type="Gene3D" id="1.10.1780.10">
    <property type="entry name" value="Clp, N-terminal domain"/>
    <property type="match status" value="1"/>
</dbReference>
<proteinExistence type="inferred from homology"/>
<dbReference type="InterPro" id="IPR004176">
    <property type="entry name" value="Clp_R_N"/>
</dbReference>
<sequence length="834" mass="93699">MQELEHTGSREIWSMRWKRLEFAQLYWTSILGIKIGKNDINHPSLNFFELIFFSTTMSSGMQFTEKVEKLLGQAQSLAQEFSHVQLAPAHIASALFDESEGGSLFKNVIQKAGGDPALAERGYKKMMVHLPTQDPPPVELSLGPQAAKLLRNAQTHQKSQKDSYISVDHIILALADQDSTFQPLKDAGVTKQALQSAIQHLRGNKRVDTKNAEDNYEALSKYAIDMTAMAEQGKLDPVIGRDDEIRRVIRVLARRTKNNPVLIGEPGVGKTAIVEGLARRIVERDVPQSLQCKLFSLDMGALVAGAKYRGEFEERLKSVLKEVKESEEGIILFIDEIHTVLGAGKSEGSMDAANLLKPMLARGELRCIGATTLTEYKVIEKDPAFERRFQKVDVGEPSYDMDKSRLDEIRDLNQKLDELKRKAHEAKNRYDLATAADIEYYAIPDVEQRIAEVTAEKKRRKSEAAASNEEDLLSEVVRAEQVMEVVARWTGIPVQNLARSEREKLLNMEQHLSKEVVGQDSAIQAVSNAIRLSKAQLQDPNKPLASFMFLGPTGVGKTLLCKTLAEFLFDDERALIRIDMSEYMEKFSVSRLIGSPPGYVGHEEGGELTEAVRRKPYSVVLFDELEKAHKDVANVLLQVLDEGHIHDSKGRKVDFRNTIIVMTSNLGANLLAETSGIHDTKAMLMIKEQIMQVVRQHFSPEFTNRIDELVIFNRLTQSNITGIVDVRLQEIQQRLDDRKITLEVDQKAKEWLGQSGYEPIFGARPLNRLLQNKILSPLARLVLDGGVRNGETVRVIMNTDADDVEVVRNHEPDGTFNYEEPHIEDDGDTAMEDN</sequence>
<evidence type="ECO:0000256" key="2">
    <source>
        <dbReference type="ARBA" id="ARBA00022741"/>
    </source>
</evidence>
<dbReference type="Pfam" id="PF10431">
    <property type="entry name" value="ClpB_D2-small"/>
    <property type="match status" value="1"/>
</dbReference>
<dbReference type="GO" id="GO:0051082">
    <property type="term" value="F:unfolded protein binding"/>
    <property type="evidence" value="ECO:0007669"/>
    <property type="project" value="TreeGrafter"/>
</dbReference>